<dbReference type="PANTHER" id="PTHR16206:SF4">
    <property type="entry name" value="PROTEIN LET-99"/>
    <property type="match status" value="1"/>
</dbReference>
<dbReference type="InterPro" id="IPR036390">
    <property type="entry name" value="WH_DNA-bd_sf"/>
</dbReference>
<dbReference type="SMART" id="SM00049">
    <property type="entry name" value="DEP"/>
    <property type="match status" value="1"/>
</dbReference>
<dbReference type="OrthoDB" id="524326at2759"/>
<dbReference type="InterPro" id="IPR036388">
    <property type="entry name" value="WH-like_DNA-bd_sf"/>
</dbReference>
<dbReference type="GO" id="GO:0035556">
    <property type="term" value="P:intracellular signal transduction"/>
    <property type="evidence" value="ECO:0007669"/>
    <property type="project" value="InterPro"/>
</dbReference>
<protein>
    <recommendedName>
        <fullName evidence="1">DEP domain-containing protein</fullName>
    </recommendedName>
</protein>
<name>A0A6G0TAY1_APHGL</name>
<dbReference type="Gene3D" id="1.10.10.10">
    <property type="entry name" value="Winged helix-like DNA-binding domain superfamily/Winged helix DNA-binding domain"/>
    <property type="match status" value="1"/>
</dbReference>
<organism evidence="2 3">
    <name type="scientific">Aphis glycines</name>
    <name type="common">Soybean aphid</name>
    <dbReference type="NCBI Taxonomy" id="307491"/>
    <lineage>
        <taxon>Eukaryota</taxon>
        <taxon>Metazoa</taxon>
        <taxon>Ecdysozoa</taxon>
        <taxon>Arthropoda</taxon>
        <taxon>Hexapoda</taxon>
        <taxon>Insecta</taxon>
        <taxon>Pterygota</taxon>
        <taxon>Neoptera</taxon>
        <taxon>Paraneoptera</taxon>
        <taxon>Hemiptera</taxon>
        <taxon>Sternorrhyncha</taxon>
        <taxon>Aphidomorpha</taxon>
        <taxon>Aphidoidea</taxon>
        <taxon>Aphididae</taxon>
        <taxon>Aphidini</taxon>
        <taxon>Aphis</taxon>
        <taxon>Aphis</taxon>
    </lineage>
</organism>
<evidence type="ECO:0000313" key="2">
    <source>
        <dbReference type="EMBL" id="KAE9529251.1"/>
    </source>
</evidence>
<dbReference type="Pfam" id="PF00610">
    <property type="entry name" value="DEP"/>
    <property type="match status" value="1"/>
</dbReference>
<evidence type="ECO:0000313" key="3">
    <source>
        <dbReference type="Proteomes" id="UP000475862"/>
    </source>
</evidence>
<comment type="caution">
    <text evidence="2">The sequence shown here is derived from an EMBL/GenBank/DDBJ whole genome shotgun (WGS) entry which is preliminary data.</text>
</comment>
<dbReference type="AlphaFoldDB" id="A0A6G0TAY1"/>
<keyword evidence="3" id="KW-1185">Reference proteome</keyword>
<dbReference type="Proteomes" id="UP000475862">
    <property type="component" value="Unassembled WGS sequence"/>
</dbReference>
<feature type="domain" description="DEP" evidence="1">
    <location>
        <begin position="29"/>
        <end position="114"/>
    </location>
</feature>
<dbReference type="InterPro" id="IPR008936">
    <property type="entry name" value="Rho_GTPase_activation_prot"/>
</dbReference>
<dbReference type="PROSITE" id="PS50186">
    <property type="entry name" value="DEP"/>
    <property type="match status" value="1"/>
</dbReference>
<evidence type="ECO:0000259" key="1">
    <source>
        <dbReference type="PROSITE" id="PS50186"/>
    </source>
</evidence>
<dbReference type="SUPFAM" id="SSF46785">
    <property type="entry name" value="Winged helix' DNA-binding domain"/>
    <property type="match status" value="1"/>
</dbReference>
<sequence>MSSYSNIQNLPTYSQFRATETWQTLVDHFRSGMPLKSHRYQLWFRENCFTGFEAVDWMYNEASTGKIQNLFNKGVTRQQIVALMNKFYEAEIFKAVSTTSTKFKDKSELYEFSLPKNMNKTISKGSVLSSLNVFLMNKPQSLSPQPKKSDKVISSHRMKSYSMENVAMNTYLNENHKIANFIIQNLQNILKSFNMDDFLNTENLNKQWIIMNIYNQDYNVDGLFPHWVKSAMDSLTSDMEMNECTYPGFKADVYSVIKDYFLNSEEPLIPISFYEIFISILVVVERYDHMCNKKVKQTENNNSSQLSSNMCWETEFPTDHLKTCFVNKCFDISGHQVSSLSSTSISSCSSTSFFESCEIEQSKMEHKPLNVSQKYSKPKLTRTISSPEISVKSQSYFQRNMEKIKKRKMGRTISNNSINPKNLNELNESFYSDEYGFKNKPLENDKFVYPSTSGYVNFGLFQSEKISNDDTNGGFDLDMAISTLRKLIDITKMDHTQTLKHQSFNGLNEKSLHLGILLYQLLSLCLPPLNRAKLQVFLKFVSHLSSTYTKITDKLCCAVLRQNINQFEYDCLATDVVKFLIHSQNLIFLPIKTDSILSEKFNSLSNDDKLFKDSMHYCLRISDKEFEKQRSTESKEALIELLDQIINSTTMSNKEKSKRIKLFQKMYPDVYEKRSTLLEQHKKRNPVLNEIKIKNLRI</sequence>
<dbReference type="EMBL" id="VYZN01000045">
    <property type="protein sequence ID" value="KAE9529251.1"/>
    <property type="molecule type" value="Genomic_DNA"/>
</dbReference>
<gene>
    <name evidence="2" type="ORF">AGLY_011927</name>
</gene>
<dbReference type="InterPro" id="IPR000591">
    <property type="entry name" value="DEP_dom"/>
</dbReference>
<proteinExistence type="predicted"/>
<dbReference type="SUPFAM" id="SSF48350">
    <property type="entry name" value="GTPase activation domain, GAP"/>
    <property type="match status" value="1"/>
</dbReference>
<accession>A0A6G0TAY1</accession>
<dbReference type="PANTHER" id="PTHR16206">
    <property type="entry name" value="DEP DOMAIN-CONTAINING"/>
    <property type="match status" value="1"/>
</dbReference>
<reference evidence="2 3" key="1">
    <citation type="submission" date="2019-08" db="EMBL/GenBank/DDBJ databases">
        <title>The genome of the soybean aphid Biotype 1, its phylome, world population structure and adaptation to the North American continent.</title>
        <authorList>
            <person name="Giordano R."/>
            <person name="Donthu R.K."/>
            <person name="Hernandez A.G."/>
            <person name="Wright C.L."/>
            <person name="Zimin A.V."/>
        </authorList>
    </citation>
    <scope>NUCLEOTIDE SEQUENCE [LARGE SCALE GENOMIC DNA]</scope>
    <source>
        <tissue evidence="2">Whole aphids</tissue>
    </source>
</reference>